<keyword evidence="2" id="KW-0732">Signal</keyword>
<feature type="region of interest" description="Disordered" evidence="1">
    <location>
        <begin position="155"/>
        <end position="180"/>
    </location>
</feature>
<feature type="chain" id="PRO_5040304003" evidence="2">
    <location>
        <begin position="24"/>
        <end position="251"/>
    </location>
</feature>
<reference evidence="3 4" key="1">
    <citation type="journal article" date="2017" name="Nat. Commun.">
        <title>Genome assembly with in vitro proximity ligation data and whole-genome triplication in lettuce.</title>
        <authorList>
            <person name="Reyes-Chin-Wo S."/>
            <person name="Wang Z."/>
            <person name="Yang X."/>
            <person name="Kozik A."/>
            <person name="Arikit S."/>
            <person name="Song C."/>
            <person name="Xia L."/>
            <person name="Froenicke L."/>
            <person name="Lavelle D.O."/>
            <person name="Truco M.J."/>
            <person name="Xia R."/>
            <person name="Zhu S."/>
            <person name="Xu C."/>
            <person name="Xu H."/>
            <person name="Xu X."/>
            <person name="Cox K."/>
            <person name="Korf I."/>
            <person name="Meyers B.C."/>
            <person name="Michelmore R.W."/>
        </authorList>
    </citation>
    <scope>NUCLEOTIDE SEQUENCE [LARGE SCALE GENOMIC DNA]</scope>
    <source>
        <strain evidence="4">cv. Salinas</strain>
        <tissue evidence="3">Seedlings</tissue>
    </source>
</reference>
<proteinExistence type="predicted"/>
<gene>
    <name evidence="3" type="ORF">LSAT_V11C500240530</name>
</gene>
<feature type="signal peptide" evidence="2">
    <location>
        <begin position="1"/>
        <end position="23"/>
    </location>
</feature>
<protein>
    <submittedName>
        <fullName evidence="3">Uncharacterized protein</fullName>
    </submittedName>
</protein>
<evidence type="ECO:0000313" key="3">
    <source>
        <dbReference type="EMBL" id="KAJ0208258.1"/>
    </source>
</evidence>
<dbReference type="EMBL" id="NBSK02000005">
    <property type="protein sequence ID" value="KAJ0208258.1"/>
    <property type="molecule type" value="Genomic_DNA"/>
</dbReference>
<dbReference type="Proteomes" id="UP000235145">
    <property type="component" value="Unassembled WGS sequence"/>
</dbReference>
<accession>A0A9R1VLN1</accession>
<name>A0A9R1VLN1_LACSA</name>
<keyword evidence="4" id="KW-1185">Reference proteome</keyword>
<comment type="caution">
    <text evidence="3">The sequence shown here is derived from an EMBL/GenBank/DDBJ whole genome shotgun (WGS) entry which is preliminary data.</text>
</comment>
<sequence>MVLKSMIVVSFVFFIYTIESVAGRKLLGGEKTTLGYGEGVRKIRGSVGCEVGEGSCGEIRGKNLLDGGIAGNRGLDDVNRGQGDFNFDIIFGPRTINETKTSDPAPVGNSDNNGAMSIGGSANGSGIASVAGVGVGAGVGANGPGTSAGLGAGAGAGSGGAGAGAGGGDRAGARAGAGAGAGVGAGTGAGGVIPPYTAPSPGAGVGVGTGVGGVIPPYTAPSPGAAPPPASGCRTTAEYTSIFGFFNRGGW</sequence>
<evidence type="ECO:0000256" key="1">
    <source>
        <dbReference type="SAM" id="MobiDB-lite"/>
    </source>
</evidence>
<organism evidence="3 4">
    <name type="scientific">Lactuca sativa</name>
    <name type="common">Garden lettuce</name>
    <dbReference type="NCBI Taxonomy" id="4236"/>
    <lineage>
        <taxon>Eukaryota</taxon>
        <taxon>Viridiplantae</taxon>
        <taxon>Streptophyta</taxon>
        <taxon>Embryophyta</taxon>
        <taxon>Tracheophyta</taxon>
        <taxon>Spermatophyta</taxon>
        <taxon>Magnoliopsida</taxon>
        <taxon>eudicotyledons</taxon>
        <taxon>Gunneridae</taxon>
        <taxon>Pentapetalae</taxon>
        <taxon>asterids</taxon>
        <taxon>campanulids</taxon>
        <taxon>Asterales</taxon>
        <taxon>Asteraceae</taxon>
        <taxon>Cichorioideae</taxon>
        <taxon>Cichorieae</taxon>
        <taxon>Lactucinae</taxon>
        <taxon>Lactuca</taxon>
    </lineage>
</organism>
<evidence type="ECO:0000256" key="2">
    <source>
        <dbReference type="SAM" id="SignalP"/>
    </source>
</evidence>
<evidence type="ECO:0000313" key="4">
    <source>
        <dbReference type="Proteomes" id="UP000235145"/>
    </source>
</evidence>
<dbReference type="AlphaFoldDB" id="A0A9R1VLN1"/>